<dbReference type="Pfam" id="PF01432">
    <property type="entry name" value="Peptidase_M3"/>
    <property type="match status" value="1"/>
</dbReference>
<evidence type="ECO:0000313" key="10">
    <source>
        <dbReference type="Proteomes" id="UP001275084"/>
    </source>
</evidence>
<dbReference type="EMBL" id="JAUIQD010000003">
    <property type="protein sequence ID" value="KAK3356825.1"/>
    <property type="molecule type" value="Genomic_DNA"/>
</dbReference>
<keyword evidence="3 7" id="KW-0479">Metal-binding</keyword>
<proteinExistence type="inferred from homology"/>
<keyword evidence="10" id="KW-1185">Reference proteome</keyword>
<dbReference type="GO" id="GO:0006508">
    <property type="term" value="P:proteolysis"/>
    <property type="evidence" value="ECO:0007669"/>
    <property type="project" value="UniProtKB-KW"/>
</dbReference>
<dbReference type="GO" id="GO:0004222">
    <property type="term" value="F:metalloendopeptidase activity"/>
    <property type="evidence" value="ECO:0007669"/>
    <property type="project" value="InterPro"/>
</dbReference>
<evidence type="ECO:0000256" key="6">
    <source>
        <dbReference type="ARBA" id="ARBA00023049"/>
    </source>
</evidence>
<reference evidence="9" key="2">
    <citation type="submission" date="2023-06" db="EMBL/GenBank/DDBJ databases">
        <authorList>
            <consortium name="Lawrence Berkeley National Laboratory"/>
            <person name="Haridas S."/>
            <person name="Hensen N."/>
            <person name="Bonometti L."/>
            <person name="Westerberg I."/>
            <person name="Brannstrom I.O."/>
            <person name="Guillou S."/>
            <person name="Cros-Aarteil S."/>
            <person name="Calhoun S."/>
            <person name="Kuo A."/>
            <person name="Mondo S."/>
            <person name="Pangilinan J."/>
            <person name="Riley R."/>
            <person name="Labutti K."/>
            <person name="Andreopoulos B."/>
            <person name="Lipzen A."/>
            <person name="Chen C."/>
            <person name="Yanf M."/>
            <person name="Daum C."/>
            <person name="Ng V."/>
            <person name="Clum A."/>
            <person name="Steindorff A."/>
            <person name="Ohm R."/>
            <person name="Martin F."/>
            <person name="Silar P."/>
            <person name="Natvig D."/>
            <person name="Lalanne C."/>
            <person name="Gautier V."/>
            <person name="Ament-Velasquez S.L."/>
            <person name="Kruys A."/>
            <person name="Hutchinson M.I."/>
            <person name="Powell A.J."/>
            <person name="Barry K."/>
            <person name="Miller A.N."/>
            <person name="Grigoriev I.V."/>
            <person name="Debuchy R."/>
            <person name="Gladieux P."/>
            <person name="Thoren M.H."/>
            <person name="Johannesson H."/>
        </authorList>
    </citation>
    <scope>NUCLEOTIDE SEQUENCE</scope>
    <source>
        <strain evidence="9">CBS 955.72</strain>
    </source>
</reference>
<protein>
    <recommendedName>
        <fullName evidence="8">Peptidase M3A/M3B catalytic domain-containing protein</fullName>
    </recommendedName>
</protein>
<keyword evidence="4 7" id="KW-0378">Hydrolase</keyword>
<dbReference type="Gene3D" id="1.20.1050.40">
    <property type="entry name" value="Endopeptidase. Chain P, domain 1"/>
    <property type="match status" value="1"/>
</dbReference>
<organism evidence="9 10">
    <name type="scientific">Lasiosphaeria hispida</name>
    <dbReference type="NCBI Taxonomy" id="260671"/>
    <lineage>
        <taxon>Eukaryota</taxon>
        <taxon>Fungi</taxon>
        <taxon>Dikarya</taxon>
        <taxon>Ascomycota</taxon>
        <taxon>Pezizomycotina</taxon>
        <taxon>Sordariomycetes</taxon>
        <taxon>Sordariomycetidae</taxon>
        <taxon>Sordariales</taxon>
        <taxon>Lasiosphaeriaceae</taxon>
        <taxon>Lasiosphaeria</taxon>
    </lineage>
</organism>
<evidence type="ECO:0000256" key="3">
    <source>
        <dbReference type="ARBA" id="ARBA00022723"/>
    </source>
</evidence>
<dbReference type="CDD" id="cd06455">
    <property type="entry name" value="M3A_TOP"/>
    <property type="match status" value="1"/>
</dbReference>
<reference evidence="9" key="1">
    <citation type="journal article" date="2023" name="Mol. Phylogenet. Evol.">
        <title>Genome-scale phylogeny and comparative genomics of the fungal order Sordariales.</title>
        <authorList>
            <person name="Hensen N."/>
            <person name="Bonometti L."/>
            <person name="Westerberg I."/>
            <person name="Brannstrom I.O."/>
            <person name="Guillou S."/>
            <person name="Cros-Aarteil S."/>
            <person name="Calhoun S."/>
            <person name="Haridas S."/>
            <person name="Kuo A."/>
            <person name="Mondo S."/>
            <person name="Pangilinan J."/>
            <person name="Riley R."/>
            <person name="LaButti K."/>
            <person name="Andreopoulos B."/>
            <person name="Lipzen A."/>
            <person name="Chen C."/>
            <person name="Yan M."/>
            <person name="Daum C."/>
            <person name="Ng V."/>
            <person name="Clum A."/>
            <person name="Steindorff A."/>
            <person name="Ohm R.A."/>
            <person name="Martin F."/>
            <person name="Silar P."/>
            <person name="Natvig D.O."/>
            <person name="Lalanne C."/>
            <person name="Gautier V."/>
            <person name="Ament-Velasquez S.L."/>
            <person name="Kruys A."/>
            <person name="Hutchinson M.I."/>
            <person name="Powell A.J."/>
            <person name="Barry K."/>
            <person name="Miller A.N."/>
            <person name="Grigoriev I.V."/>
            <person name="Debuchy R."/>
            <person name="Gladieux P."/>
            <person name="Hiltunen Thoren M."/>
            <person name="Johannesson H."/>
        </authorList>
    </citation>
    <scope>NUCLEOTIDE SEQUENCE</scope>
    <source>
        <strain evidence="9">CBS 955.72</strain>
    </source>
</reference>
<accession>A0AAJ0HL33</accession>
<dbReference type="InterPro" id="IPR024080">
    <property type="entry name" value="Neurolysin/TOP_N"/>
</dbReference>
<dbReference type="AlphaFoldDB" id="A0AAJ0HL33"/>
<sequence length="730" mass="81885">MASSTLSGIPPQAPIVFDATPSSLIQDAQALIDRSKIEWDSVVSATADPDEATFDKTIRPIIDDENVKLAKARLLRFYASTSPSKELREASHAATTLLNNSDVELLSRVDVFALVDAVVRKIDNNPSLELDDQSKYYVQKLHRAMRMNGCAISDPSTKDAFDQANKRVKELTRTCLENMEEDKSGIWLTPEELDGVPQDHLDKLPRGDGDNHGKLWLKLKPPGAAKVMSSAHSEATRKKVYYARCNRLPQNVHLFRELALAQDTTARLLGFPHYLAYKTSQKMVQTPEAVTTSLQDIKQRIRPTALSGVNELLSIKAEAQSVGSGSSSKLFFWDENYYNKIRDGRGALANDADLAEYFELYHTLDGLLSLFGHLFDTRFERITAEQQEELAKGAGHAGPFVWHEDVMMYAVWDMRDHPHSFVGYAYFDLFPREGKYGHRGNYTIQWGYKQANGRYFHPSVAFIMNYTKPLAAKPTLLGFESARQMFHELGHLHHNLLTKAKYASLSAVDRDFVEAPSIMFEQFFSSAAVVKDISHHYSYLSPEFHDAWQSTAPSPTTTQPPIKLTDSTSARLVGESRLRTQGYLDSQSFNLALSLFDIQVHSPASHEELEAMDLAATYNKIRTEATGLQGGEAFGEGWAWSQGQSVFRMILSGYSAGYYTYVLGRVYALDMWEQGGFAACDGLEQAKEPGRRFRDQVLAVGGRQPEMLTLTRYLGGRTPSTEPYFQWLGV</sequence>
<dbReference type="InterPro" id="IPR024077">
    <property type="entry name" value="Neurolysin/TOP_dom2"/>
</dbReference>
<keyword evidence="5 7" id="KW-0862">Zinc</keyword>
<dbReference type="GO" id="GO:0046872">
    <property type="term" value="F:metal ion binding"/>
    <property type="evidence" value="ECO:0007669"/>
    <property type="project" value="UniProtKB-UniRule"/>
</dbReference>
<dbReference type="Gene3D" id="1.10.1370.10">
    <property type="entry name" value="Neurolysin, domain 3"/>
    <property type="match status" value="1"/>
</dbReference>
<dbReference type="SUPFAM" id="SSF55486">
    <property type="entry name" value="Metalloproteases ('zincins'), catalytic domain"/>
    <property type="match status" value="1"/>
</dbReference>
<evidence type="ECO:0000256" key="5">
    <source>
        <dbReference type="ARBA" id="ARBA00022833"/>
    </source>
</evidence>
<dbReference type="InterPro" id="IPR024079">
    <property type="entry name" value="MetalloPept_cat_dom_sf"/>
</dbReference>
<keyword evidence="2 7" id="KW-0645">Protease</keyword>
<dbReference type="InterPro" id="IPR045090">
    <property type="entry name" value="Pept_M3A_M3B"/>
</dbReference>
<keyword evidence="6 7" id="KW-0482">Metalloprotease</keyword>
<dbReference type="GO" id="GO:0006518">
    <property type="term" value="P:peptide metabolic process"/>
    <property type="evidence" value="ECO:0007669"/>
    <property type="project" value="TreeGrafter"/>
</dbReference>
<evidence type="ECO:0000259" key="8">
    <source>
        <dbReference type="Pfam" id="PF01432"/>
    </source>
</evidence>
<dbReference type="PANTHER" id="PTHR11804">
    <property type="entry name" value="PROTEASE M3 THIMET OLIGOPEPTIDASE-RELATED"/>
    <property type="match status" value="1"/>
</dbReference>
<comment type="cofactor">
    <cofactor evidence="7">
        <name>Zn(2+)</name>
        <dbReference type="ChEBI" id="CHEBI:29105"/>
    </cofactor>
    <text evidence="7">Binds 1 zinc ion.</text>
</comment>
<evidence type="ECO:0000256" key="7">
    <source>
        <dbReference type="RuleBase" id="RU003435"/>
    </source>
</evidence>
<evidence type="ECO:0000313" key="9">
    <source>
        <dbReference type="EMBL" id="KAK3356825.1"/>
    </source>
</evidence>
<evidence type="ECO:0000256" key="2">
    <source>
        <dbReference type="ARBA" id="ARBA00022670"/>
    </source>
</evidence>
<name>A0AAJ0HL33_9PEZI</name>
<dbReference type="GO" id="GO:0005758">
    <property type="term" value="C:mitochondrial intermembrane space"/>
    <property type="evidence" value="ECO:0007669"/>
    <property type="project" value="TreeGrafter"/>
</dbReference>
<comment type="similarity">
    <text evidence="1 7">Belongs to the peptidase M3 family.</text>
</comment>
<gene>
    <name evidence="9" type="ORF">B0T25DRAFT_140077</name>
</gene>
<dbReference type="Gene3D" id="3.40.390.10">
    <property type="entry name" value="Collagenase (Catalytic Domain)"/>
    <property type="match status" value="1"/>
</dbReference>
<feature type="domain" description="Peptidase M3A/M3B catalytic" evidence="8">
    <location>
        <begin position="227"/>
        <end position="726"/>
    </location>
</feature>
<comment type="caution">
    <text evidence="9">The sequence shown here is derived from an EMBL/GenBank/DDBJ whole genome shotgun (WGS) entry which is preliminary data.</text>
</comment>
<dbReference type="InterPro" id="IPR001567">
    <property type="entry name" value="Pept_M3A_M3B_dom"/>
</dbReference>
<evidence type="ECO:0000256" key="4">
    <source>
        <dbReference type="ARBA" id="ARBA00022801"/>
    </source>
</evidence>
<evidence type="ECO:0000256" key="1">
    <source>
        <dbReference type="ARBA" id="ARBA00006040"/>
    </source>
</evidence>
<dbReference type="PANTHER" id="PTHR11804:SF84">
    <property type="entry name" value="SACCHAROLYSIN"/>
    <property type="match status" value="1"/>
</dbReference>
<dbReference type="Proteomes" id="UP001275084">
    <property type="component" value="Unassembled WGS sequence"/>
</dbReference>